<reference evidence="2 4" key="1">
    <citation type="journal article" date="2011" name="Nature">
        <title>The Medicago genome provides insight into the evolution of rhizobial symbioses.</title>
        <authorList>
            <person name="Young N.D."/>
            <person name="Debelle F."/>
            <person name="Oldroyd G.E."/>
            <person name="Geurts R."/>
            <person name="Cannon S.B."/>
            <person name="Udvardi M.K."/>
            <person name="Benedito V.A."/>
            <person name="Mayer K.F."/>
            <person name="Gouzy J."/>
            <person name="Schoof H."/>
            <person name="Van de Peer Y."/>
            <person name="Proost S."/>
            <person name="Cook D.R."/>
            <person name="Meyers B.C."/>
            <person name="Spannagl M."/>
            <person name="Cheung F."/>
            <person name="De Mita S."/>
            <person name="Krishnakumar V."/>
            <person name="Gundlach H."/>
            <person name="Zhou S."/>
            <person name="Mudge J."/>
            <person name="Bharti A.K."/>
            <person name="Murray J.D."/>
            <person name="Naoumkina M.A."/>
            <person name="Rosen B."/>
            <person name="Silverstein K.A."/>
            <person name="Tang H."/>
            <person name="Rombauts S."/>
            <person name="Zhao P.X."/>
            <person name="Zhou P."/>
            <person name="Barbe V."/>
            <person name="Bardou P."/>
            <person name="Bechner M."/>
            <person name="Bellec A."/>
            <person name="Berger A."/>
            <person name="Berges H."/>
            <person name="Bidwell S."/>
            <person name="Bisseling T."/>
            <person name="Choisne N."/>
            <person name="Couloux A."/>
            <person name="Denny R."/>
            <person name="Deshpande S."/>
            <person name="Dai X."/>
            <person name="Doyle J.J."/>
            <person name="Dudez A.M."/>
            <person name="Farmer A.D."/>
            <person name="Fouteau S."/>
            <person name="Franken C."/>
            <person name="Gibelin C."/>
            <person name="Gish J."/>
            <person name="Goldstein S."/>
            <person name="Gonzalez A.J."/>
            <person name="Green P.J."/>
            <person name="Hallab A."/>
            <person name="Hartog M."/>
            <person name="Hua A."/>
            <person name="Humphray S.J."/>
            <person name="Jeong D.H."/>
            <person name="Jing Y."/>
            <person name="Jocker A."/>
            <person name="Kenton S.M."/>
            <person name="Kim D.J."/>
            <person name="Klee K."/>
            <person name="Lai H."/>
            <person name="Lang C."/>
            <person name="Lin S."/>
            <person name="Macmil S.L."/>
            <person name="Magdelenat G."/>
            <person name="Matthews L."/>
            <person name="McCorrison J."/>
            <person name="Monaghan E.L."/>
            <person name="Mun J.H."/>
            <person name="Najar F.Z."/>
            <person name="Nicholson C."/>
            <person name="Noirot C."/>
            <person name="O'Bleness M."/>
            <person name="Paule C.R."/>
            <person name="Poulain J."/>
            <person name="Prion F."/>
            <person name="Qin B."/>
            <person name="Qu C."/>
            <person name="Retzel E.F."/>
            <person name="Riddle C."/>
            <person name="Sallet E."/>
            <person name="Samain S."/>
            <person name="Samson N."/>
            <person name="Sanders I."/>
            <person name="Saurat O."/>
            <person name="Scarpelli C."/>
            <person name="Schiex T."/>
            <person name="Segurens B."/>
            <person name="Severin A.J."/>
            <person name="Sherrier D.J."/>
            <person name="Shi R."/>
            <person name="Sims S."/>
            <person name="Singer S.R."/>
            <person name="Sinharoy S."/>
            <person name="Sterck L."/>
            <person name="Viollet A."/>
            <person name="Wang B.B."/>
            <person name="Wang K."/>
            <person name="Wang M."/>
            <person name="Wang X."/>
            <person name="Warfsmann J."/>
            <person name="Weissenbach J."/>
            <person name="White D.D."/>
            <person name="White J.D."/>
            <person name="Wiley G.B."/>
            <person name="Wincker P."/>
            <person name="Xing Y."/>
            <person name="Yang L."/>
            <person name="Yao Z."/>
            <person name="Ying F."/>
            <person name="Zhai J."/>
            <person name="Zhou L."/>
            <person name="Zuber A."/>
            <person name="Denarie J."/>
            <person name="Dixon R.A."/>
            <person name="May G.D."/>
            <person name="Schwartz D.C."/>
            <person name="Rogers J."/>
            <person name="Quetier F."/>
            <person name="Town C.D."/>
            <person name="Roe B.A."/>
        </authorList>
    </citation>
    <scope>NUCLEOTIDE SEQUENCE [LARGE SCALE GENOMIC DNA]</scope>
    <source>
        <strain evidence="2">A17</strain>
        <strain evidence="3 4">cv. Jemalong A17</strain>
    </source>
</reference>
<accession>G7KML7</accession>
<evidence type="ECO:0000313" key="3">
    <source>
        <dbReference type="EnsemblPlants" id="AES76630"/>
    </source>
</evidence>
<name>G7KML7_MEDTR</name>
<dbReference type="EMBL" id="CM001222">
    <property type="protein sequence ID" value="AES76630.1"/>
    <property type="molecule type" value="Genomic_DNA"/>
</dbReference>
<keyword evidence="1" id="KW-1133">Transmembrane helix</keyword>
<proteinExistence type="predicted"/>
<protein>
    <submittedName>
        <fullName evidence="2">Transmembrane protein, putative</fullName>
    </submittedName>
</protein>
<evidence type="ECO:0000313" key="4">
    <source>
        <dbReference type="Proteomes" id="UP000002051"/>
    </source>
</evidence>
<keyword evidence="1 2" id="KW-0812">Transmembrane</keyword>
<sequence length="75" mass="8669">MNLAQDKLGKRFLRNTVDDFGSIAAMVLDLYVPDEWLFCVLTTAEACIILFILAGQKVEYRKRMREDYTTNNSMT</sequence>
<gene>
    <name evidence="2" type="ordered locus">MTR_6g082550</name>
</gene>
<feature type="transmembrane region" description="Helical" evidence="1">
    <location>
        <begin position="35"/>
        <end position="55"/>
    </location>
</feature>
<dbReference type="PaxDb" id="3880-AES76630"/>
<organism evidence="2 4">
    <name type="scientific">Medicago truncatula</name>
    <name type="common">Barrel medic</name>
    <name type="synonym">Medicago tribuloides</name>
    <dbReference type="NCBI Taxonomy" id="3880"/>
    <lineage>
        <taxon>Eukaryota</taxon>
        <taxon>Viridiplantae</taxon>
        <taxon>Streptophyta</taxon>
        <taxon>Embryophyta</taxon>
        <taxon>Tracheophyta</taxon>
        <taxon>Spermatophyta</taxon>
        <taxon>Magnoliopsida</taxon>
        <taxon>eudicotyledons</taxon>
        <taxon>Gunneridae</taxon>
        <taxon>Pentapetalae</taxon>
        <taxon>rosids</taxon>
        <taxon>fabids</taxon>
        <taxon>Fabales</taxon>
        <taxon>Fabaceae</taxon>
        <taxon>Papilionoideae</taxon>
        <taxon>50 kb inversion clade</taxon>
        <taxon>NPAAA clade</taxon>
        <taxon>Hologalegina</taxon>
        <taxon>IRL clade</taxon>
        <taxon>Trifolieae</taxon>
        <taxon>Medicago</taxon>
    </lineage>
</organism>
<evidence type="ECO:0000313" key="2">
    <source>
        <dbReference type="EMBL" id="AES76630.1"/>
    </source>
</evidence>
<evidence type="ECO:0000256" key="1">
    <source>
        <dbReference type="SAM" id="Phobius"/>
    </source>
</evidence>
<dbReference type="AlphaFoldDB" id="G7KML7"/>
<reference evidence="2 4" key="2">
    <citation type="journal article" date="2014" name="BMC Genomics">
        <title>An improved genome release (version Mt4.0) for the model legume Medicago truncatula.</title>
        <authorList>
            <person name="Tang H."/>
            <person name="Krishnakumar V."/>
            <person name="Bidwell S."/>
            <person name="Rosen B."/>
            <person name="Chan A."/>
            <person name="Zhou S."/>
            <person name="Gentzbittel L."/>
            <person name="Childs K.L."/>
            <person name="Yandell M."/>
            <person name="Gundlach H."/>
            <person name="Mayer K.F."/>
            <person name="Schwartz D.C."/>
            <person name="Town C.D."/>
        </authorList>
    </citation>
    <scope>GENOME REANNOTATION</scope>
    <source>
        <strain evidence="3 4">cv. Jemalong A17</strain>
    </source>
</reference>
<dbReference type="Proteomes" id="UP000002051">
    <property type="component" value="Chromosome 6"/>
</dbReference>
<keyword evidence="1" id="KW-0472">Membrane</keyword>
<keyword evidence="4" id="KW-1185">Reference proteome</keyword>
<dbReference type="HOGENOM" id="CLU_2674860_0_0_1"/>
<reference evidence="3" key="3">
    <citation type="submission" date="2015-04" db="UniProtKB">
        <authorList>
            <consortium name="EnsemblPlants"/>
        </authorList>
    </citation>
    <scope>IDENTIFICATION</scope>
    <source>
        <strain evidence="3">cv. Jemalong A17</strain>
    </source>
</reference>
<dbReference type="EnsemblPlants" id="AES76630">
    <property type="protein sequence ID" value="AES76630"/>
    <property type="gene ID" value="MTR_6g082550"/>
</dbReference>